<feature type="domain" description="HTH araC/xylS-type" evidence="7">
    <location>
        <begin position="439"/>
        <end position="547"/>
    </location>
</feature>
<evidence type="ECO:0000313" key="8">
    <source>
        <dbReference type="EMBL" id="NMH23830.1"/>
    </source>
</evidence>
<evidence type="ECO:0000256" key="5">
    <source>
        <dbReference type="ARBA" id="ARBA00038253"/>
    </source>
</evidence>
<keyword evidence="2" id="KW-0963">Cytoplasm</keyword>
<proteinExistence type="inferred from homology"/>
<keyword evidence="6" id="KW-0812">Transmembrane</keyword>
<accession>A0ABX1QQZ1</accession>
<dbReference type="InterPro" id="IPR051476">
    <property type="entry name" value="Bac_ResReg_Asp_Phosphatase"/>
</dbReference>
<dbReference type="EMBL" id="JAAMPT010000179">
    <property type="protein sequence ID" value="NMH23830.1"/>
    <property type="molecule type" value="Genomic_DNA"/>
</dbReference>
<gene>
    <name evidence="8" type="ORF">G6042_00935</name>
</gene>
<dbReference type="InterPro" id="IPR011990">
    <property type="entry name" value="TPR-like_helical_dom_sf"/>
</dbReference>
<comment type="caution">
    <text evidence="8">The sequence shown here is derived from an EMBL/GenBank/DDBJ whole genome shotgun (WGS) entry which is preliminary data.</text>
</comment>
<sequence length="557" mass="65946">MRKLFYLIILIKSLGLYAENKYAQEGIESKKLSFSEYEKKVIKNIKDTAKALDYANLWLKEAKKSNNVQQQALAYKAIMHLVEKKFRMIYADSLLIKAKETKNDVTIGGAYLTIGAAFYDNKEYTKALDNYIIANSYISKTEDQYLIHKVKYTIAQTKYYLGYFEEAIALFTDCIDFFKEENETGYLKSLHGIALCYTQTGRYDLSSFHNLLGIKTCKELENDEMIPYFKNSEGINQYKIKKYQKAIKLLEETIPEIEKRNDYVSLTITWFYLGKCFWEQNEKEKAVSYFIKTDQLITEKNFIRPDLRENYELLIEYYDSNNNLEKQLQYINKLLAADKILHKNYKYLSYKIHKEFDTKSLLKAKQDIENKLIFNERIYTIAFVFLTTSIVGVTIWHFRTKRRYKQRFNEIMKDKPAEVFQEPIHTNKSKTNINPELVKEILQNLKKFEDKKKYLEKDMSLVKMASMLNTNTKYVSVIISEYRGKKLTNYINDLKIDHVVELLKNHNKYRNYTNKALAEEVGFGSTQIFTKAFISRNKFSPTYFINELKKQFSNEEV</sequence>
<keyword evidence="6" id="KW-0472">Membrane</keyword>
<keyword evidence="4" id="KW-0802">TPR repeat</keyword>
<name>A0ABX1QQZ1_9FLAO</name>
<comment type="subcellular location">
    <subcellularLocation>
        <location evidence="1">Cytoplasm</location>
    </subcellularLocation>
</comment>
<evidence type="ECO:0000256" key="3">
    <source>
        <dbReference type="ARBA" id="ARBA00022737"/>
    </source>
</evidence>
<protein>
    <submittedName>
        <fullName evidence="8">AraC family transcriptional regulator</fullName>
    </submittedName>
</protein>
<comment type="similarity">
    <text evidence="5">Belongs to the Rap family.</text>
</comment>
<dbReference type="InterPro" id="IPR018060">
    <property type="entry name" value="HTH_AraC"/>
</dbReference>
<dbReference type="RefSeq" id="WP_169522392.1">
    <property type="nucleotide sequence ID" value="NZ_JAAMPT010000179.1"/>
</dbReference>
<dbReference type="PANTHER" id="PTHR46630:SF1">
    <property type="entry name" value="TETRATRICOPEPTIDE REPEAT PROTEIN 29"/>
    <property type="match status" value="1"/>
</dbReference>
<evidence type="ECO:0000259" key="7">
    <source>
        <dbReference type="PROSITE" id="PS01124"/>
    </source>
</evidence>
<reference evidence="8 9" key="1">
    <citation type="submission" date="2020-02" db="EMBL/GenBank/DDBJ databases">
        <title>Flavobacterium sp. genome.</title>
        <authorList>
            <person name="Jung H.S."/>
            <person name="Baek J.H."/>
            <person name="Jeon C.O."/>
        </authorList>
    </citation>
    <scope>NUCLEOTIDE SEQUENCE [LARGE SCALE GENOMIC DNA]</scope>
    <source>
        <strain evidence="8 9">SE-s27</strain>
    </source>
</reference>
<dbReference type="Gene3D" id="1.10.10.60">
    <property type="entry name" value="Homeodomain-like"/>
    <property type="match status" value="1"/>
</dbReference>
<dbReference type="Proteomes" id="UP000767947">
    <property type="component" value="Unassembled WGS sequence"/>
</dbReference>
<evidence type="ECO:0000256" key="4">
    <source>
        <dbReference type="ARBA" id="ARBA00022803"/>
    </source>
</evidence>
<keyword evidence="9" id="KW-1185">Reference proteome</keyword>
<feature type="transmembrane region" description="Helical" evidence="6">
    <location>
        <begin position="378"/>
        <end position="398"/>
    </location>
</feature>
<dbReference type="SMART" id="SM00342">
    <property type="entry name" value="HTH_ARAC"/>
    <property type="match status" value="1"/>
</dbReference>
<organism evidence="8 9">
    <name type="scientific">Flavobacterium solisilvae</name>
    <dbReference type="NCBI Taxonomy" id="1852019"/>
    <lineage>
        <taxon>Bacteria</taxon>
        <taxon>Pseudomonadati</taxon>
        <taxon>Bacteroidota</taxon>
        <taxon>Flavobacteriia</taxon>
        <taxon>Flavobacteriales</taxon>
        <taxon>Flavobacteriaceae</taxon>
        <taxon>Flavobacterium</taxon>
    </lineage>
</organism>
<keyword evidence="6" id="KW-1133">Transmembrane helix</keyword>
<dbReference type="PROSITE" id="PS01124">
    <property type="entry name" value="HTH_ARAC_FAMILY_2"/>
    <property type="match status" value="1"/>
</dbReference>
<keyword evidence="3" id="KW-0677">Repeat</keyword>
<dbReference type="PANTHER" id="PTHR46630">
    <property type="entry name" value="TETRATRICOPEPTIDE REPEAT PROTEIN 29"/>
    <property type="match status" value="1"/>
</dbReference>
<evidence type="ECO:0000256" key="2">
    <source>
        <dbReference type="ARBA" id="ARBA00022490"/>
    </source>
</evidence>
<evidence type="ECO:0000256" key="6">
    <source>
        <dbReference type="SAM" id="Phobius"/>
    </source>
</evidence>
<evidence type="ECO:0000313" key="9">
    <source>
        <dbReference type="Proteomes" id="UP000767947"/>
    </source>
</evidence>
<dbReference type="SUPFAM" id="SSF48452">
    <property type="entry name" value="TPR-like"/>
    <property type="match status" value="1"/>
</dbReference>
<evidence type="ECO:0000256" key="1">
    <source>
        <dbReference type="ARBA" id="ARBA00004496"/>
    </source>
</evidence>
<dbReference type="Gene3D" id="1.25.40.10">
    <property type="entry name" value="Tetratricopeptide repeat domain"/>
    <property type="match status" value="2"/>
</dbReference>